<reference evidence="1 2" key="1">
    <citation type="journal article" date="2018" name="Environ. Microbiol.">
        <title>Novel energy conservation strategies and behaviour of Pelotomaculum schinkii driving syntrophic propionate catabolism.</title>
        <authorList>
            <person name="Hidalgo-Ahumada C.A.P."/>
            <person name="Nobu M.K."/>
            <person name="Narihiro T."/>
            <person name="Tamaki H."/>
            <person name="Liu W.T."/>
            <person name="Kamagata Y."/>
            <person name="Stams A.J.M."/>
            <person name="Imachi H."/>
            <person name="Sousa D.Z."/>
        </authorList>
    </citation>
    <scope>NUCLEOTIDE SEQUENCE [LARGE SCALE GENOMIC DNA]</scope>
    <source>
        <strain evidence="1 2">HH</strain>
    </source>
</reference>
<evidence type="ECO:0000313" key="1">
    <source>
        <dbReference type="EMBL" id="TEB04664.1"/>
    </source>
</evidence>
<gene>
    <name evidence="1" type="ORF">Psch_03426</name>
</gene>
<dbReference type="AlphaFoldDB" id="A0A4Y7R6U5"/>
<keyword evidence="2" id="KW-1185">Reference proteome</keyword>
<dbReference type="EMBL" id="QFGA01000003">
    <property type="protein sequence ID" value="TEB04664.1"/>
    <property type="molecule type" value="Genomic_DNA"/>
</dbReference>
<comment type="caution">
    <text evidence="1">The sequence shown here is derived from an EMBL/GenBank/DDBJ whole genome shotgun (WGS) entry which is preliminary data.</text>
</comment>
<accession>A0A4Y7R6U5</accession>
<dbReference type="Proteomes" id="UP000298324">
    <property type="component" value="Unassembled WGS sequence"/>
</dbReference>
<organism evidence="1 2">
    <name type="scientific">Pelotomaculum schinkii</name>
    <dbReference type="NCBI Taxonomy" id="78350"/>
    <lineage>
        <taxon>Bacteria</taxon>
        <taxon>Bacillati</taxon>
        <taxon>Bacillota</taxon>
        <taxon>Clostridia</taxon>
        <taxon>Eubacteriales</taxon>
        <taxon>Desulfotomaculaceae</taxon>
        <taxon>Pelotomaculum</taxon>
    </lineage>
</organism>
<name>A0A4Y7R6U5_9FIRM</name>
<proteinExistence type="predicted"/>
<sequence>MIKVALISLGEEVEPGNFALLKIWRECQRESLAAARLYLKLFSIARTLKYMLGNGIIL</sequence>
<evidence type="ECO:0000313" key="2">
    <source>
        <dbReference type="Proteomes" id="UP000298324"/>
    </source>
</evidence>
<protein>
    <submittedName>
        <fullName evidence="1">Uncharacterized protein</fullName>
    </submittedName>
</protein>